<dbReference type="Gene3D" id="1.10.150.280">
    <property type="entry name" value="AF1531-like domain"/>
    <property type="match status" value="1"/>
</dbReference>
<comment type="caution">
    <text evidence="2">The sequence shown here is derived from an EMBL/GenBank/DDBJ whole genome shotgun (WGS) entry which is preliminary data.</text>
</comment>
<dbReference type="PANTHER" id="PTHR21180:SF32">
    <property type="entry name" value="ENDONUCLEASE_EXONUCLEASE_PHOSPHATASE FAMILY DOMAIN-CONTAINING PROTEIN 1"/>
    <property type="match status" value="1"/>
</dbReference>
<gene>
    <name evidence="2" type="ORF">LG368_07180</name>
</gene>
<dbReference type="RefSeq" id="WP_226754051.1">
    <property type="nucleotide sequence ID" value="NZ_JAJATW010000008.1"/>
</dbReference>
<dbReference type="Proteomes" id="UP001139095">
    <property type="component" value="Unassembled WGS sequence"/>
</dbReference>
<dbReference type="AlphaFoldDB" id="A0A9X1LES0"/>
<dbReference type="InterPro" id="IPR051675">
    <property type="entry name" value="Endo/Exo/Phosphatase_dom_1"/>
</dbReference>
<feature type="signal peptide" evidence="1">
    <location>
        <begin position="1"/>
        <end position="29"/>
    </location>
</feature>
<evidence type="ECO:0000256" key="1">
    <source>
        <dbReference type="SAM" id="SignalP"/>
    </source>
</evidence>
<organism evidence="2 3">
    <name type="scientific">Marinomonas algarum</name>
    <dbReference type="NCBI Taxonomy" id="2883105"/>
    <lineage>
        <taxon>Bacteria</taxon>
        <taxon>Pseudomonadati</taxon>
        <taxon>Pseudomonadota</taxon>
        <taxon>Gammaproteobacteria</taxon>
        <taxon>Oceanospirillales</taxon>
        <taxon>Oceanospirillaceae</taxon>
        <taxon>Marinomonas</taxon>
    </lineage>
</organism>
<proteinExistence type="predicted"/>
<evidence type="ECO:0000313" key="3">
    <source>
        <dbReference type="Proteomes" id="UP001139095"/>
    </source>
</evidence>
<evidence type="ECO:0000313" key="2">
    <source>
        <dbReference type="EMBL" id="MCB5161680.1"/>
    </source>
</evidence>
<accession>A0A9X1LES0</accession>
<protein>
    <submittedName>
        <fullName evidence="2">Helix-hairpin-helix domain-containing protein</fullName>
    </submittedName>
</protein>
<dbReference type="InterPro" id="IPR004509">
    <property type="entry name" value="Competence_ComEA_HhH"/>
</dbReference>
<dbReference type="GO" id="GO:0015627">
    <property type="term" value="C:type II protein secretion system complex"/>
    <property type="evidence" value="ECO:0007669"/>
    <property type="project" value="TreeGrafter"/>
</dbReference>
<name>A0A9X1LES0_9GAMM</name>
<dbReference type="InterPro" id="IPR010994">
    <property type="entry name" value="RuvA_2-like"/>
</dbReference>
<keyword evidence="3" id="KW-1185">Reference proteome</keyword>
<sequence length="109" mass="11905">MKNTNVFRDFLTRLLFILSLSVVSLPALSATPLDINSATAMEFASVMSGVGMKKAQAIIAYREMNGPFDSLDQLTYVKGIGATLVMRNQALLRVVSPDKPDHSKAEVMQ</sequence>
<reference evidence="2" key="1">
    <citation type="submission" date="2021-10" db="EMBL/GenBank/DDBJ databases">
        <title>Marinomonas pontica sp. nov., isolated from the Black Sea.</title>
        <authorList>
            <person name="Zhao L.-H."/>
            <person name="Xue J.-H."/>
        </authorList>
    </citation>
    <scope>NUCLEOTIDE SEQUENCE</scope>
    <source>
        <strain evidence="2">E8</strain>
    </source>
</reference>
<dbReference type="GO" id="GO:0015628">
    <property type="term" value="P:protein secretion by the type II secretion system"/>
    <property type="evidence" value="ECO:0007669"/>
    <property type="project" value="TreeGrafter"/>
</dbReference>
<dbReference type="NCBIfam" id="TIGR00426">
    <property type="entry name" value="competence protein ComEA helix-hairpin-helix repeat region"/>
    <property type="match status" value="1"/>
</dbReference>
<dbReference type="PANTHER" id="PTHR21180">
    <property type="entry name" value="ENDONUCLEASE/EXONUCLEASE/PHOSPHATASE FAMILY DOMAIN-CONTAINING PROTEIN 1"/>
    <property type="match status" value="1"/>
</dbReference>
<dbReference type="EMBL" id="JAJATW010000008">
    <property type="protein sequence ID" value="MCB5161680.1"/>
    <property type="molecule type" value="Genomic_DNA"/>
</dbReference>
<dbReference type="Pfam" id="PF12836">
    <property type="entry name" value="HHH_3"/>
    <property type="match status" value="1"/>
</dbReference>
<keyword evidence="1" id="KW-0732">Signal</keyword>
<feature type="chain" id="PRO_5040980016" evidence="1">
    <location>
        <begin position="30"/>
        <end position="109"/>
    </location>
</feature>
<dbReference type="SUPFAM" id="SSF47781">
    <property type="entry name" value="RuvA domain 2-like"/>
    <property type="match status" value="1"/>
</dbReference>